<dbReference type="PANTHER" id="PTHR43235">
    <property type="entry name" value="GLUTAMINE AMIDOTRANSFERASE PB2B2.05-RELATED"/>
    <property type="match status" value="1"/>
</dbReference>
<dbReference type="InterPro" id="IPR044668">
    <property type="entry name" value="PuuD-like"/>
</dbReference>
<comment type="caution">
    <text evidence="1">The sequence shown here is derived from an EMBL/GenBank/DDBJ whole genome shotgun (WGS) entry which is preliminary data.</text>
</comment>
<dbReference type="Pfam" id="PF07722">
    <property type="entry name" value="Peptidase_C26"/>
    <property type="match status" value="1"/>
</dbReference>
<protein>
    <submittedName>
        <fullName evidence="1">Gamma-glutamyl-gamma-aminobutyrate hydrolase family protein</fullName>
    </submittedName>
</protein>
<evidence type="ECO:0000313" key="1">
    <source>
        <dbReference type="EMBL" id="MCY0148390.1"/>
    </source>
</evidence>
<dbReference type="GO" id="GO:0016787">
    <property type="term" value="F:hydrolase activity"/>
    <property type="evidence" value="ECO:0007669"/>
    <property type="project" value="UniProtKB-KW"/>
</dbReference>
<dbReference type="Proteomes" id="UP001073227">
    <property type="component" value="Unassembled WGS sequence"/>
</dbReference>
<dbReference type="InterPro" id="IPR029062">
    <property type="entry name" value="Class_I_gatase-like"/>
</dbReference>
<dbReference type="PROSITE" id="PS51273">
    <property type="entry name" value="GATASE_TYPE_1"/>
    <property type="match status" value="1"/>
</dbReference>
<dbReference type="SUPFAM" id="SSF52317">
    <property type="entry name" value="Class I glutamine amidotransferase-like"/>
    <property type="match status" value="1"/>
</dbReference>
<dbReference type="InterPro" id="IPR011697">
    <property type="entry name" value="Peptidase_C26"/>
</dbReference>
<evidence type="ECO:0000313" key="2">
    <source>
        <dbReference type="Proteomes" id="UP001073227"/>
    </source>
</evidence>
<keyword evidence="1" id="KW-0378">Hydrolase</keyword>
<reference evidence="1" key="1">
    <citation type="submission" date="2022-10" db="EMBL/GenBank/DDBJ databases">
        <title>Hoeflea sp. G2-23, isolated from marine algae.</title>
        <authorList>
            <person name="Kristyanto S."/>
            <person name="Kim J.M."/>
            <person name="Jeon C.O."/>
        </authorList>
    </citation>
    <scope>NUCLEOTIDE SEQUENCE</scope>
    <source>
        <strain evidence="1">G2-23</strain>
    </source>
</reference>
<dbReference type="RefSeq" id="WP_267653957.1">
    <property type="nucleotide sequence ID" value="NZ_JAOVZR010000001.1"/>
</dbReference>
<sequence length="254" mass="27411">MHNGLVAIPADIRTFDGYTWHAAPDQYVRAAVKGSGVLPVVVPALEDGVDVDMLLDRIDGVLITGSRTNVHPSLYGEEATEAHGPFDPARDQISMALIRRAIERSIPLLAICRGIQELNVALGGTLANEIQELQGRMDHRKPETENWDEAFAIRHSVKVKEGSCLASIVGEGEISVNSLHRQAISRLAPRLAVEAVAEDGTIEAVSVLDAPGFAIGVQWHPEYWVGSDEISDKIFAAFGEAVRACHARPAQAAE</sequence>
<organism evidence="1 2">
    <name type="scientific">Hoeflea algicola</name>
    <dbReference type="NCBI Taxonomy" id="2983763"/>
    <lineage>
        <taxon>Bacteria</taxon>
        <taxon>Pseudomonadati</taxon>
        <taxon>Pseudomonadota</taxon>
        <taxon>Alphaproteobacteria</taxon>
        <taxon>Hyphomicrobiales</taxon>
        <taxon>Rhizobiaceae</taxon>
        <taxon>Hoeflea</taxon>
    </lineage>
</organism>
<keyword evidence="2" id="KW-1185">Reference proteome</keyword>
<proteinExistence type="predicted"/>
<dbReference type="Gene3D" id="3.40.50.880">
    <property type="match status" value="1"/>
</dbReference>
<accession>A0ABT3Z9E4</accession>
<dbReference type="EMBL" id="JAOVZR010000001">
    <property type="protein sequence ID" value="MCY0148390.1"/>
    <property type="molecule type" value="Genomic_DNA"/>
</dbReference>
<name>A0ABT3Z9E4_9HYPH</name>
<dbReference type="PANTHER" id="PTHR43235:SF1">
    <property type="entry name" value="GLUTAMINE AMIDOTRANSFERASE PB2B2.05-RELATED"/>
    <property type="match status" value="1"/>
</dbReference>
<dbReference type="CDD" id="cd01745">
    <property type="entry name" value="GATase1_2"/>
    <property type="match status" value="1"/>
</dbReference>
<gene>
    <name evidence="1" type="ORF">OEG84_11885</name>
</gene>